<evidence type="ECO:0000256" key="3">
    <source>
        <dbReference type="ARBA" id="ARBA00023274"/>
    </source>
</evidence>
<proteinExistence type="inferred from homology"/>
<evidence type="ECO:0000313" key="5">
    <source>
        <dbReference type="EMBL" id="KAG5374779.1"/>
    </source>
</evidence>
<dbReference type="SUPFAM" id="SSF54843">
    <property type="entry name" value="Ribosomal protein L22"/>
    <property type="match status" value="1"/>
</dbReference>
<protein>
    <submittedName>
        <fullName evidence="5">Uncharacterized protein</fullName>
    </submittedName>
</protein>
<evidence type="ECO:0000256" key="2">
    <source>
        <dbReference type="ARBA" id="ARBA00022980"/>
    </source>
</evidence>
<dbReference type="InterPro" id="IPR005721">
    <property type="entry name" value="Ribosomal_uL22_euk/arc"/>
</dbReference>
<dbReference type="InterPro" id="IPR036394">
    <property type="entry name" value="Ribosomal_uL22_sf"/>
</dbReference>
<evidence type="ECO:0000313" key="6">
    <source>
        <dbReference type="Proteomes" id="UP000823674"/>
    </source>
</evidence>
<dbReference type="PANTHER" id="PTHR11593">
    <property type="entry name" value="60S RIBOSOMAL PROTEIN L17"/>
    <property type="match status" value="1"/>
</dbReference>
<keyword evidence="2 4" id="KW-0689">Ribosomal protein</keyword>
<name>A0ABQ7KKQ3_BRACM</name>
<comment type="similarity">
    <text evidence="1 4">Belongs to the universal ribosomal protein uL22 family.</text>
</comment>
<dbReference type="Pfam" id="PF00237">
    <property type="entry name" value="Ribosomal_L22"/>
    <property type="match status" value="1"/>
</dbReference>
<evidence type="ECO:0000256" key="4">
    <source>
        <dbReference type="RuleBase" id="RU004005"/>
    </source>
</evidence>
<dbReference type="InterPro" id="IPR001063">
    <property type="entry name" value="Ribosomal_uL22"/>
</dbReference>
<dbReference type="Gene3D" id="3.90.470.10">
    <property type="entry name" value="Ribosomal protein L22/L17"/>
    <property type="match status" value="1"/>
</dbReference>
<organism evidence="5 6">
    <name type="scientific">Brassica rapa subsp. trilocularis</name>
    <dbReference type="NCBI Taxonomy" id="1813537"/>
    <lineage>
        <taxon>Eukaryota</taxon>
        <taxon>Viridiplantae</taxon>
        <taxon>Streptophyta</taxon>
        <taxon>Embryophyta</taxon>
        <taxon>Tracheophyta</taxon>
        <taxon>Spermatophyta</taxon>
        <taxon>Magnoliopsida</taxon>
        <taxon>eudicotyledons</taxon>
        <taxon>Gunneridae</taxon>
        <taxon>Pentapetalae</taxon>
        <taxon>rosids</taxon>
        <taxon>malvids</taxon>
        <taxon>Brassicales</taxon>
        <taxon>Brassicaceae</taxon>
        <taxon>Brassiceae</taxon>
        <taxon>Brassica</taxon>
    </lineage>
</organism>
<dbReference type="Proteomes" id="UP000823674">
    <property type="component" value="Chromosome A10"/>
</dbReference>
<dbReference type="PANTHER" id="PTHR11593:SF47">
    <property type="entry name" value="LARGE RIBOSOMAL SUBUNIT PROTEIN UL22Y"/>
    <property type="match status" value="1"/>
</dbReference>
<accession>A0ABQ7KKQ3</accession>
<comment type="caution">
    <text evidence="5">The sequence shown here is derived from an EMBL/GenBank/DDBJ whole genome shotgun (WGS) entry which is preliminary data.</text>
</comment>
<evidence type="ECO:0000256" key="1">
    <source>
        <dbReference type="ARBA" id="ARBA00009451"/>
    </source>
</evidence>
<keyword evidence="3 4" id="KW-0687">Ribonucleoprotein</keyword>
<gene>
    <name evidence="5" type="primary">A10g500480.1_BraROA</name>
    <name evidence="5" type="ORF">IGI04_039375</name>
</gene>
<sequence>MARNKDESSAQVRHYLSGAETKVNSRIKSERYLEDVKAPKQAFPSHVSVMVLEVLIRHSKDQGHLPVKFTQFRLDLLKNVESNAEVKVLDVDALFISHTQVNQAAKHRWRTYRVLEAKERSFFLSFRDRLCYNA</sequence>
<keyword evidence="6" id="KW-1185">Reference proteome</keyword>
<reference evidence="5 6" key="1">
    <citation type="submission" date="2021-03" db="EMBL/GenBank/DDBJ databases">
        <authorList>
            <person name="King G.J."/>
            <person name="Bancroft I."/>
            <person name="Baten A."/>
            <person name="Bloomfield J."/>
            <person name="Borpatragohain P."/>
            <person name="He Z."/>
            <person name="Irish N."/>
            <person name="Irwin J."/>
            <person name="Liu K."/>
            <person name="Mauleon R.P."/>
            <person name="Moore J."/>
            <person name="Morris R."/>
            <person name="Ostergaard L."/>
            <person name="Wang B."/>
            <person name="Wells R."/>
        </authorList>
    </citation>
    <scope>NUCLEOTIDE SEQUENCE [LARGE SCALE GENOMIC DNA]</scope>
    <source>
        <strain evidence="5">R-o-18</strain>
        <tissue evidence="5">Leaf</tissue>
    </source>
</reference>
<dbReference type="EMBL" id="JADBGQ010000010">
    <property type="protein sequence ID" value="KAG5374779.1"/>
    <property type="molecule type" value="Genomic_DNA"/>
</dbReference>